<reference evidence="1 2" key="1">
    <citation type="journal article" date="2022" name="Plant J.">
        <title>Chromosome-level genome of Camellia lanceoleosa provides a valuable resource for understanding genome evolution and self-incompatibility.</title>
        <authorList>
            <person name="Gong W."/>
            <person name="Xiao S."/>
            <person name="Wang L."/>
            <person name="Liao Z."/>
            <person name="Chang Y."/>
            <person name="Mo W."/>
            <person name="Hu G."/>
            <person name="Li W."/>
            <person name="Zhao G."/>
            <person name="Zhu H."/>
            <person name="Hu X."/>
            <person name="Ji K."/>
            <person name="Xiang X."/>
            <person name="Song Q."/>
            <person name="Yuan D."/>
            <person name="Jin S."/>
            <person name="Zhang L."/>
        </authorList>
    </citation>
    <scope>NUCLEOTIDE SEQUENCE [LARGE SCALE GENOMIC DNA]</scope>
    <source>
        <strain evidence="1">SQ_2022a</strain>
    </source>
</reference>
<organism evidence="1 2">
    <name type="scientific">Camellia lanceoleosa</name>
    <dbReference type="NCBI Taxonomy" id="1840588"/>
    <lineage>
        <taxon>Eukaryota</taxon>
        <taxon>Viridiplantae</taxon>
        <taxon>Streptophyta</taxon>
        <taxon>Embryophyta</taxon>
        <taxon>Tracheophyta</taxon>
        <taxon>Spermatophyta</taxon>
        <taxon>Magnoliopsida</taxon>
        <taxon>eudicotyledons</taxon>
        <taxon>Gunneridae</taxon>
        <taxon>Pentapetalae</taxon>
        <taxon>asterids</taxon>
        <taxon>Ericales</taxon>
        <taxon>Theaceae</taxon>
        <taxon>Camellia</taxon>
    </lineage>
</organism>
<sequence>MEFLMKKVVKNFGPELQDLKEKFPDAEFILNSCRHVIPISGSIELVQKVEDIIYEIAQMSGPSARRVDNEAGCPICLCEVEDGYRLGGRLHQFC</sequence>
<dbReference type="EMBL" id="CM045758">
    <property type="protein sequence ID" value="KAI8032664.1"/>
    <property type="molecule type" value="Genomic_DNA"/>
</dbReference>
<proteinExistence type="predicted"/>
<keyword evidence="2" id="KW-1185">Reference proteome</keyword>
<comment type="caution">
    <text evidence="1">The sequence shown here is derived from an EMBL/GenBank/DDBJ whole genome shotgun (WGS) entry which is preliminary data.</text>
</comment>
<accession>A0ACC0J6G6</accession>
<dbReference type="Proteomes" id="UP001060215">
    <property type="component" value="Chromosome 1"/>
</dbReference>
<evidence type="ECO:0000313" key="1">
    <source>
        <dbReference type="EMBL" id="KAI8032664.1"/>
    </source>
</evidence>
<protein>
    <submittedName>
        <fullName evidence="1">Uncharacterized protein</fullName>
    </submittedName>
</protein>
<name>A0ACC0J6G6_9ERIC</name>
<gene>
    <name evidence="1" type="ORF">LOK49_LG01G03022</name>
</gene>
<evidence type="ECO:0000313" key="2">
    <source>
        <dbReference type="Proteomes" id="UP001060215"/>
    </source>
</evidence>